<keyword evidence="8" id="KW-1185">Reference proteome</keyword>
<dbReference type="InterPro" id="IPR000847">
    <property type="entry name" value="LysR_HTH_N"/>
</dbReference>
<keyword evidence="2" id="KW-0805">Transcription regulation</keyword>
<dbReference type="Pfam" id="PF00126">
    <property type="entry name" value="HTH_1"/>
    <property type="match status" value="1"/>
</dbReference>
<evidence type="ECO:0000256" key="2">
    <source>
        <dbReference type="ARBA" id="ARBA00023015"/>
    </source>
</evidence>
<dbReference type="PANTHER" id="PTHR30293">
    <property type="entry name" value="TRANSCRIPTIONAL REGULATORY PROTEIN NAC-RELATED"/>
    <property type="match status" value="1"/>
</dbReference>
<dbReference type="InterPro" id="IPR036388">
    <property type="entry name" value="WH-like_DNA-bd_sf"/>
</dbReference>
<dbReference type="InterPro" id="IPR036390">
    <property type="entry name" value="WH_DNA-bd_sf"/>
</dbReference>
<evidence type="ECO:0000259" key="6">
    <source>
        <dbReference type="PROSITE" id="PS50931"/>
    </source>
</evidence>
<dbReference type="PROSITE" id="PS50931">
    <property type="entry name" value="HTH_LYSR"/>
    <property type="match status" value="1"/>
</dbReference>
<proteinExistence type="inferred from homology"/>
<evidence type="ECO:0000256" key="4">
    <source>
        <dbReference type="ARBA" id="ARBA00023159"/>
    </source>
</evidence>
<dbReference type="Gene3D" id="1.10.10.10">
    <property type="entry name" value="Winged helix-like DNA-binding domain superfamily/Winged helix DNA-binding domain"/>
    <property type="match status" value="1"/>
</dbReference>
<dbReference type="AlphaFoldDB" id="A0A5J6LBQ5"/>
<dbReference type="GO" id="GO:2000142">
    <property type="term" value="P:regulation of DNA-templated transcription initiation"/>
    <property type="evidence" value="ECO:0007669"/>
    <property type="project" value="TreeGrafter"/>
</dbReference>
<dbReference type="Proteomes" id="UP000325606">
    <property type="component" value="Chromosome"/>
</dbReference>
<sequence>MNIKLNYKHLHYFRTIARDGSIVAASETLQLTPQTLSGQLSQLESELGHLLFKREGRKLHLTPFGQQIFDYTDAMFSIADELSLFVNTDQFQERHLLRVGISSSIHKLIAYNLISPLLEKSPTVHLICKTGETEQQLSELKAHRFDLLITDRPRVIDDISAFKIKEVLSSGLSLFASAQLASHLREAGLPDSLQSTTLLANARNAVYFERLIAWLAKRNVHMRISAEIDDSALIKIFGSHGLGVFAAPTKIADEVCRQYQVERLFDIDSVQDKIYAVFNDSVLNSPWEDCI</sequence>
<dbReference type="Pfam" id="PF03466">
    <property type="entry name" value="LysR_substrate"/>
    <property type="match status" value="1"/>
</dbReference>
<gene>
    <name evidence="7" type="ORF">F5I99_05360</name>
</gene>
<dbReference type="EMBL" id="CP044222">
    <property type="protein sequence ID" value="QEW05963.1"/>
    <property type="molecule type" value="Genomic_DNA"/>
</dbReference>
<protein>
    <submittedName>
        <fullName evidence="7">LysR family transcriptional regulator</fullName>
    </submittedName>
</protein>
<evidence type="ECO:0000256" key="3">
    <source>
        <dbReference type="ARBA" id="ARBA00023125"/>
    </source>
</evidence>
<reference evidence="7 8" key="1">
    <citation type="submission" date="2019-09" db="EMBL/GenBank/DDBJ databases">
        <title>Nitrincola iocasae sp. nov., a bacterium isolated from the sediment collected at a cold seep field in South China Sea.</title>
        <authorList>
            <person name="Zhang H."/>
            <person name="Wang H."/>
            <person name="Li C."/>
        </authorList>
    </citation>
    <scope>NUCLEOTIDE SEQUENCE [LARGE SCALE GENOMIC DNA]</scope>
    <source>
        <strain evidence="7 8">KXZD1103</strain>
    </source>
</reference>
<dbReference type="InterPro" id="IPR005119">
    <property type="entry name" value="LysR_subst-bd"/>
</dbReference>
<dbReference type="GO" id="GO:0003700">
    <property type="term" value="F:DNA-binding transcription factor activity"/>
    <property type="evidence" value="ECO:0007669"/>
    <property type="project" value="InterPro"/>
</dbReference>
<feature type="domain" description="HTH lysR-type" evidence="6">
    <location>
        <begin position="5"/>
        <end position="62"/>
    </location>
</feature>
<dbReference type="SUPFAM" id="SSF46785">
    <property type="entry name" value="Winged helix' DNA-binding domain"/>
    <property type="match status" value="1"/>
</dbReference>
<keyword evidence="3" id="KW-0238">DNA-binding</keyword>
<dbReference type="PANTHER" id="PTHR30293:SF2">
    <property type="entry name" value="TRANSCRIPTIONAL ACTIVATOR PROTEIN NHAR"/>
    <property type="match status" value="1"/>
</dbReference>
<dbReference type="KEGG" id="nik:F5I99_05360"/>
<comment type="similarity">
    <text evidence="1">Belongs to the LysR transcriptional regulatory family.</text>
</comment>
<accession>A0A5J6LBQ5</accession>
<evidence type="ECO:0000313" key="8">
    <source>
        <dbReference type="Proteomes" id="UP000325606"/>
    </source>
</evidence>
<evidence type="ECO:0000256" key="5">
    <source>
        <dbReference type="ARBA" id="ARBA00023163"/>
    </source>
</evidence>
<name>A0A5J6LBQ5_9GAMM</name>
<evidence type="ECO:0000256" key="1">
    <source>
        <dbReference type="ARBA" id="ARBA00009437"/>
    </source>
</evidence>
<dbReference type="Gene3D" id="3.40.190.10">
    <property type="entry name" value="Periplasmic binding protein-like II"/>
    <property type="match status" value="2"/>
</dbReference>
<organism evidence="7 8">
    <name type="scientific">Nitrincola iocasae</name>
    <dbReference type="NCBI Taxonomy" id="2614693"/>
    <lineage>
        <taxon>Bacteria</taxon>
        <taxon>Pseudomonadati</taxon>
        <taxon>Pseudomonadota</taxon>
        <taxon>Gammaproteobacteria</taxon>
        <taxon>Oceanospirillales</taxon>
        <taxon>Oceanospirillaceae</taxon>
        <taxon>Nitrincola</taxon>
    </lineage>
</organism>
<dbReference type="SUPFAM" id="SSF53850">
    <property type="entry name" value="Periplasmic binding protein-like II"/>
    <property type="match status" value="1"/>
</dbReference>
<keyword evidence="4" id="KW-0010">Activator</keyword>
<keyword evidence="5" id="KW-0804">Transcription</keyword>
<evidence type="ECO:0000313" key="7">
    <source>
        <dbReference type="EMBL" id="QEW05963.1"/>
    </source>
</evidence>
<dbReference type="GO" id="GO:0003677">
    <property type="term" value="F:DNA binding"/>
    <property type="evidence" value="ECO:0007669"/>
    <property type="project" value="UniProtKB-KW"/>
</dbReference>
<dbReference type="RefSeq" id="WP_151053999.1">
    <property type="nucleotide sequence ID" value="NZ_CP044222.1"/>
</dbReference>